<name>Q9G8T3_RHDSA</name>
<accession>Q9G8T3</accession>
<reference evidence="1" key="1">
    <citation type="submission" date="2000-07" db="EMBL/GenBank/DDBJ databases">
        <title>Algae with secondary chloroplasts have mitochondria that originate from the host.</title>
        <authorList>
            <person name="Burger G."/>
            <person name="Lang B.F."/>
            <person name="Maier U.G."/>
            <person name="McFadden G.I."/>
            <person name="Gray W.M.M.W."/>
        </authorList>
    </citation>
    <scope>NUCLEOTIDE SEQUENCE</scope>
</reference>
<dbReference type="RefSeq" id="NP_066493.1">
    <property type="nucleotide sequence ID" value="NC_002572.1"/>
</dbReference>
<proteinExistence type="predicted"/>
<sequence length="172" mass="19670">MTINYEFSEKEITKLREELKKSRRSPGKMNETDCSIVVNTLKKKKKIESEKTTMLLITMIAQSGGTNKSAGANIEYRIGDDILSAAEIKTTIKEVNNKATFRQFCRSMQQEIGQMATKLEIEGDLSLQMKSAIPDASMEEMCWCSNFQTNNPNCPPRVRDWLKTNQETRFNK</sequence>
<evidence type="ECO:0000313" key="1">
    <source>
        <dbReference type="EMBL" id="AAG17764.1"/>
    </source>
</evidence>
<keyword evidence="1" id="KW-0496">Mitochondrion</keyword>
<protein>
    <submittedName>
        <fullName evidence="1">Orf172</fullName>
    </submittedName>
</protein>
<dbReference type="EMBL" id="AF288090">
    <property type="protein sequence ID" value="AAG17764.1"/>
    <property type="molecule type" value="Genomic_DNA"/>
</dbReference>
<dbReference type="AlphaFoldDB" id="Q9G8T3"/>
<organism evidence="1">
    <name type="scientific">Rhodomonas salina</name>
    <name type="common">Pyrenomonas salina</name>
    <dbReference type="NCBI Taxonomy" id="3034"/>
    <lineage>
        <taxon>Eukaryota</taxon>
        <taxon>Cryptophyceae</taxon>
        <taxon>Pyrenomonadales</taxon>
        <taxon>Pyrenomonadaceae</taxon>
        <taxon>Rhodomonas</taxon>
    </lineage>
</organism>
<geneLocation type="mitochondrion" evidence="1"/>
<gene>
    <name evidence="1" type="primary">orf172</name>
</gene>
<dbReference type="GeneID" id="801187"/>